<accession>A0A518GH36</accession>
<dbReference type="Proteomes" id="UP000318017">
    <property type="component" value="Chromosome"/>
</dbReference>
<dbReference type="PANTHER" id="PTHR42693:SF33">
    <property type="entry name" value="ARYLSULFATASE"/>
    <property type="match status" value="1"/>
</dbReference>
<dbReference type="PANTHER" id="PTHR42693">
    <property type="entry name" value="ARYLSULFATASE FAMILY MEMBER"/>
    <property type="match status" value="1"/>
</dbReference>
<protein>
    <submittedName>
        <fullName evidence="6">Arylsulfatase</fullName>
        <ecNumber evidence="6">3.1.6.1</ecNumber>
    </submittedName>
</protein>
<dbReference type="GO" id="GO:0004065">
    <property type="term" value="F:arylsulfatase activity"/>
    <property type="evidence" value="ECO:0007669"/>
    <property type="project" value="UniProtKB-EC"/>
</dbReference>
<dbReference type="AlphaFoldDB" id="A0A518GH36"/>
<dbReference type="OrthoDB" id="9783154at2"/>
<dbReference type="InterPro" id="IPR050738">
    <property type="entry name" value="Sulfatase"/>
</dbReference>
<keyword evidence="4" id="KW-0106">Calcium</keyword>
<dbReference type="RefSeq" id="WP_145086006.1">
    <property type="nucleotide sequence ID" value="NZ_CP036298.1"/>
</dbReference>
<evidence type="ECO:0000313" key="7">
    <source>
        <dbReference type="Proteomes" id="UP000318017"/>
    </source>
</evidence>
<organism evidence="6 7">
    <name type="scientific">Aureliella helgolandensis</name>
    <dbReference type="NCBI Taxonomy" id="2527968"/>
    <lineage>
        <taxon>Bacteria</taxon>
        <taxon>Pseudomonadati</taxon>
        <taxon>Planctomycetota</taxon>
        <taxon>Planctomycetia</taxon>
        <taxon>Pirellulales</taxon>
        <taxon>Pirellulaceae</taxon>
        <taxon>Aureliella</taxon>
    </lineage>
</organism>
<dbReference type="Gene3D" id="3.30.1120.10">
    <property type="match status" value="1"/>
</dbReference>
<dbReference type="InterPro" id="IPR000917">
    <property type="entry name" value="Sulfatase_N"/>
</dbReference>
<comment type="similarity">
    <text evidence="1">Belongs to the sulfatase family.</text>
</comment>
<evidence type="ECO:0000259" key="5">
    <source>
        <dbReference type="Pfam" id="PF00884"/>
    </source>
</evidence>
<evidence type="ECO:0000256" key="3">
    <source>
        <dbReference type="ARBA" id="ARBA00022801"/>
    </source>
</evidence>
<dbReference type="SUPFAM" id="SSF53649">
    <property type="entry name" value="Alkaline phosphatase-like"/>
    <property type="match status" value="1"/>
</dbReference>
<evidence type="ECO:0000256" key="4">
    <source>
        <dbReference type="ARBA" id="ARBA00022837"/>
    </source>
</evidence>
<feature type="domain" description="Sulfatase N-terminal" evidence="5">
    <location>
        <begin position="51"/>
        <end position="361"/>
    </location>
</feature>
<evidence type="ECO:0000256" key="1">
    <source>
        <dbReference type="ARBA" id="ARBA00008779"/>
    </source>
</evidence>
<name>A0A518GH36_9BACT</name>
<dbReference type="EMBL" id="CP036298">
    <property type="protein sequence ID" value="QDV27897.1"/>
    <property type="molecule type" value="Genomic_DNA"/>
</dbReference>
<dbReference type="InterPro" id="IPR024607">
    <property type="entry name" value="Sulfatase_CS"/>
</dbReference>
<dbReference type="Pfam" id="PF00884">
    <property type="entry name" value="Sulfatase"/>
    <property type="match status" value="1"/>
</dbReference>
<reference evidence="6 7" key="1">
    <citation type="submission" date="2019-02" db="EMBL/GenBank/DDBJ databases">
        <title>Deep-cultivation of Planctomycetes and their phenomic and genomic characterization uncovers novel biology.</title>
        <authorList>
            <person name="Wiegand S."/>
            <person name="Jogler M."/>
            <person name="Boedeker C."/>
            <person name="Pinto D."/>
            <person name="Vollmers J."/>
            <person name="Rivas-Marin E."/>
            <person name="Kohn T."/>
            <person name="Peeters S.H."/>
            <person name="Heuer A."/>
            <person name="Rast P."/>
            <person name="Oberbeckmann S."/>
            <person name="Bunk B."/>
            <person name="Jeske O."/>
            <person name="Meyerdierks A."/>
            <person name="Storesund J.E."/>
            <person name="Kallscheuer N."/>
            <person name="Luecker S."/>
            <person name="Lage O.M."/>
            <person name="Pohl T."/>
            <person name="Merkel B.J."/>
            <person name="Hornburger P."/>
            <person name="Mueller R.-W."/>
            <person name="Bruemmer F."/>
            <person name="Labrenz M."/>
            <person name="Spormann A.M."/>
            <person name="Op den Camp H."/>
            <person name="Overmann J."/>
            <person name="Amann R."/>
            <person name="Jetten M.S.M."/>
            <person name="Mascher T."/>
            <person name="Medema M.H."/>
            <person name="Devos D.P."/>
            <person name="Kaster A.-K."/>
            <person name="Ovreas L."/>
            <person name="Rohde M."/>
            <person name="Galperin M.Y."/>
            <person name="Jogler C."/>
        </authorList>
    </citation>
    <scope>NUCLEOTIDE SEQUENCE [LARGE SCALE GENOMIC DNA]</scope>
    <source>
        <strain evidence="6 7">Q31a</strain>
    </source>
</reference>
<dbReference type="InterPro" id="IPR017850">
    <property type="entry name" value="Alkaline_phosphatase_core_sf"/>
</dbReference>
<dbReference type="GO" id="GO:0046872">
    <property type="term" value="F:metal ion binding"/>
    <property type="evidence" value="ECO:0007669"/>
    <property type="project" value="UniProtKB-KW"/>
</dbReference>
<keyword evidence="3 6" id="KW-0378">Hydrolase</keyword>
<dbReference type="EC" id="3.1.6.1" evidence="6"/>
<keyword evidence="2" id="KW-0479">Metal-binding</keyword>
<keyword evidence="7" id="KW-1185">Reference proteome</keyword>
<proteinExistence type="inferred from homology"/>
<gene>
    <name evidence="6" type="primary">atsA_63</name>
    <name evidence="6" type="ORF">Q31a_62900</name>
</gene>
<evidence type="ECO:0000256" key="2">
    <source>
        <dbReference type="ARBA" id="ARBA00022723"/>
    </source>
</evidence>
<dbReference type="PROSITE" id="PS00149">
    <property type="entry name" value="SULFATASE_2"/>
    <property type="match status" value="1"/>
</dbReference>
<sequence length="476" mass="51774">MLRSPSTAQHTGSQRFSVLSCNPARLLAILVGACVQLVGGQPLIAQTDSRPDIVLIVADDLGWGDLGCFGAEDLETPSLDGLAARGQRWTNFYANCTVCSPTRASIMTGCYPDRAGVPGVIRTHASNSWGKLANLPTLPEVLSKAGYQTACVGKWHLGLSPEDHPQSRGFDSFHGFLGDMMDDYYTHRRHDIAYMRKNRTPINPAGHATSLFAGWANQAIDRMADQDQPYFLYLAFNAPHTPIQPPASALARVQQRAPEMPETRAKLVALIEDLDAAIGRVLSNIENRGRDTLIVFVSDNGGQRNVGANNGPLRDGKGSKYEGGLRVPAIACWDGQIPAGSETQAMGVTMDILPTLCEIAGSQAPTGIDGQSLTQWAQHPNAPQDPREVYFVRREGGNAYSGLTIEALRQGDWKLVHNFPTSPFELFNLATDPTESQDLSRKQPAKLRSLQSALRLHIQRGGQVPWQPIPQKPTAQ</sequence>
<evidence type="ECO:0000313" key="6">
    <source>
        <dbReference type="EMBL" id="QDV27897.1"/>
    </source>
</evidence>
<dbReference type="Gene3D" id="3.40.720.10">
    <property type="entry name" value="Alkaline Phosphatase, subunit A"/>
    <property type="match status" value="1"/>
</dbReference>
<dbReference type="KEGG" id="ahel:Q31a_62900"/>